<name>A0A6P5ZER4_DURZI</name>
<feature type="region of interest" description="Disordered" evidence="2">
    <location>
        <begin position="51"/>
        <end position="105"/>
    </location>
</feature>
<proteinExistence type="inferred from homology"/>
<evidence type="ECO:0000256" key="1">
    <source>
        <dbReference type="ARBA" id="ARBA00008018"/>
    </source>
</evidence>
<organism evidence="3 4">
    <name type="scientific">Durio zibethinus</name>
    <name type="common">Durian</name>
    <dbReference type="NCBI Taxonomy" id="66656"/>
    <lineage>
        <taxon>Eukaryota</taxon>
        <taxon>Viridiplantae</taxon>
        <taxon>Streptophyta</taxon>
        <taxon>Embryophyta</taxon>
        <taxon>Tracheophyta</taxon>
        <taxon>Spermatophyta</taxon>
        <taxon>Magnoliopsida</taxon>
        <taxon>eudicotyledons</taxon>
        <taxon>Gunneridae</taxon>
        <taxon>Pentapetalae</taxon>
        <taxon>rosids</taxon>
        <taxon>malvids</taxon>
        <taxon>Malvales</taxon>
        <taxon>Malvaceae</taxon>
        <taxon>Helicteroideae</taxon>
        <taxon>Durio</taxon>
    </lineage>
</organism>
<dbReference type="OrthoDB" id="1000213at2759"/>
<feature type="compositionally biased region" description="Basic and acidic residues" evidence="2">
    <location>
        <begin position="86"/>
        <end position="96"/>
    </location>
</feature>
<sequence>MSFSLSQSLFSNTCKQSIGITMIGFLSYYCLETTCHLSMITMTLSKKELDTSSTGYQSPLPADQVKPLNEFEDDGAPVASPRTQGRRRDGQERVGGREISYYSKI</sequence>
<evidence type="ECO:0000313" key="4">
    <source>
        <dbReference type="RefSeq" id="XP_022750997.1"/>
    </source>
</evidence>
<evidence type="ECO:0000313" key="3">
    <source>
        <dbReference type="Proteomes" id="UP000515121"/>
    </source>
</evidence>
<dbReference type="RefSeq" id="XP_022750997.1">
    <property type="nucleotide sequence ID" value="XM_022895262.1"/>
</dbReference>
<dbReference type="Proteomes" id="UP000515121">
    <property type="component" value="Unplaced"/>
</dbReference>
<dbReference type="GeneID" id="111299806"/>
<gene>
    <name evidence="4" type="primary">LOC111299806</name>
</gene>
<dbReference type="PANTHER" id="PTHR13516">
    <property type="entry name" value="RIBONUCLEASE P SUBUNIT P25"/>
    <property type="match status" value="1"/>
</dbReference>
<comment type="similarity">
    <text evidence="1">Belongs to the histone-like Alba family.</text>
</comment>
<dbReference type="GO" id="GO:0003723">
    <property type="term" value="F:RNA binding"/>
    <property type="evidence" value="ECO:0007669"/>
    <property type="project" value="TreeGrafter"/>
</dbReference>
<keyword evidence="3" id="KW-1185">Reference proteome</keyword>
<reference evidence="4" key="1">
    <citation type="submission" date="2025-08" db="UniProtKB">
        <authorList>
            <consortium name="RefSeq"/>
        </authorList>
    </citation>
    <scope>IDENTIFICATION</scope>
    <source>
        <tissue evidence="4">Fruit stalk</tissue>
    </source>
</reference>
<evidence type="ECO:0000256" key="2">
    <source>
        <dbReference type="SAM" id="MobiDB-lite"/>
    </source>
</evidence>
<dbReference type="InterPro" id="IPR051958">
    <property type="entry name" value="Alba-like_NAB"/>
</dbReference>
<dbReference type="PANTHER" id="PTHR13516:SF4">
    <property type="entry name" value="FI09323P"/>
    <property type="match status" value="1"/>
</dbReference>
<dbReference type="AlphaFoldDB" id="A0A6P5ZER4"/>
<dbReference type="KEGG" id="dzi:111299806"/>
<accession>A0A6P5ZER4</accession>
<protein>
    <submittedName>
        <fullName evidence="4">Uncharacterized protein LOC111299806</fullName>
    </submittedName>
</protein>